<reference evidence="1" key="2">
    <citation type="submission" date="2017-06" db="EMBL/GenBank/DDBJ databases">
        <title>WGS assembly of Brachypodium distachyon.</title>
        <authorList>
            <consortium name="The International Brachypodium Initiative"/>
            <person name="Lucas S."/>
            <person name="Harmon-Smith M."/>
            <person name="Lail K."/>
            <person name="Tice H."/>
            <person name="Grimwood J."/>
            <person name="Bruce D."/>
            <person name="Barry K."/>
            <person name="Shu S."/>
            <person name="Lindquist E."/>
            <person name="Wang M."/>
            <person name="Pitluck S."/>
            <person name="Vogel J.P."/>
            <person name="Garvin D.F."/>
            <person name="Mockler T.C."/>
            <person name="Schmutz J."/>
            <person name="Rokhsar D."/>
            <person name="Bevan M.W."/>
        </authorList>
    </citation>
    <scope>NUCLEOTIDE SEQUENCE</scope>
    <source>
        <strain evidence="1">Bd21</strain>
    </source>
</reference>
<gene>
    <name evidence="1" type="ORF">BRADI_1g55954v3</name>
</gene>
<evidence type="ECO:0000313" key="2">
    <source>
        <dbReference type="EnsemblPlants" id="PNT76941"/>
    </source>
</evidence>
<accession>A0A2K2DRN5</accession>
<dbReference type="EMBL" id="CM000880">
    <property type="protein sequence ID" value="PNT76941.1"/>
    <property type="molecule type" value="Genomic_DNA"/>
</dbReference>
<dbReference type="AlphaFoldDB" id="A0A2K2DRN5"/>
<dbReference type="EnsemblPlants" id="PNT76941">
    <property type="protein sequence ID" value="PNT76941"/>
    <property type="gene ID" value="BRADI_1g55954v3"/>
</dbReference>
<evidence type="ECO:0000313" key="1">
    <source>
        <dbReference type="EMBL" id="PNT76941.1"/>
    </source>
</evidence>
<keyword evidence="3" id="KW-1185">Reference proteome</keyword>
<dbReference type="InParanoid" id="A0A2K2DRN5"/>
<dbReference type="Proteomes" id="UP000008810">
    <property type="component" value="Chromosome 1"/>
</dbReference>
<reference evidence="2" key="3">
    <citation type="submission" date="2018-08" db="UniProtKB">
        <authorList>
            <consortium name="EnsemblPlants"/>
        </authorList>
    </citation>
    <scope>IDENTIFICATION</scope>
    <source>
        <strain evidence="2">cv. Bd21</strain>
    </source>
</reference>
<protein>
    <submittedName>
        <fullName evidence="1 2">Uncharacterized protein</fullName>
    </submittedName>
</protein>
<evidence type="ECO:0000313" key="3">
    <source>
        <dbReference type="Proteomes" id="UP000008810"/>
    </source>
</evidence>
<proteinExistence type="predicted"/>
<organism evidence="1">
    <name type="scientific">Brachypodium distachyon</name>
    <name type="common">Purple false brome</name>
    <name type="synonym">Trachynia distachya</name>
    <dbReference type="NCBI Taxonomy" id="15368"/>
    <lineage>
        <taxon>Eukaryota</taxon>
        <taxon>Viridiplantae</taxon>
        <taxon>Streptophyta</taxon>
        <taxon>Embryophyta</taxon>
        <taxon>Tracheophyta</taxon>
        <taxon>Spermatophyta</taxon>
        <taxon>Magnoliopsida</taxon>
        <taxon>Liliopsida</taxon>
        <taxon>Poales</taxon>
        <taxon>Poaceae</taxon>
        <taxon>BOP clade</taxon>
        <taxon>Pooideae</taxon>
        <taxon>Stipodae</taxon>
        <taxon>Brachypodieae</taxon>
        <taxon>Brachypodium</taxon>
    </lineage>
</organism>
<name>A0A2K2DRN5_BRADI</name>
<dbReference type="Gramene" id="PNT76941">
    <property type="protein sequence ID" value="PNT76941"/>
    <property type="gene ID" value="BRADI_1g55954v3"/>
</dbReference>
<reference evidence="1 2" key="1">
    <citation type="journal article" date="2010" name="Nature">
        <title>Genome sequencing and analysis of the model grass Brachypodium distachyon.</title>
        <authorList>
            <consortium name="International Brachypodium Initiative"/>
        </authorList>
    </citation>
    <scope>NUCLEOTIDE SEQUENCE [LARGE SCALE GENOMIC DNA]</scope>
    <source>
        <strain evidence="1 2">Bd21</strain>
    </source>
</reference>
<sequence length="101" mass="11302">MTPATLSARMSSPSVIHLTGQPFDRDVLPLQQSPTQTSTWTQPRLTDADLDVQRSLTRCRVLFDDQDDLPLLGDRSTTMIVLSDLLNVAPLHSHRLPDPIR</sequence>